<dbReference type="FunFam" id="3.40.1380.10:FF:000006">
    <property type="entry name" value="ATP synthase gamma chain"/>
    <property type="match status" value="1"/>
</dbReference>
<dbReference type="Gene3D" id="3.40.1380.10">
    <property type="match status" value="1"/>
</dbReference>
<dbReference type="EMBL" id="AP008230">
    <property type="protein sequence ID" value="BAE86702.1"/>
    <property type="molecule type" value="Genomic_DNA"/>
</dbReference>
<keyword evidence="9 10" id="KW-0066">ATP synthesis</keyword>
<evidence type="ECO:0000256" key="7">
    <source>
        <dbReference type="ARBA" id="ARBA00023136"/>
    </source>
</evidence>
<proteinExistence type="inferred from homology"/>
<dbReference type="PANTHER" id="PTHR11693:SF22">
    <property type="entry name" value="ATP SYNTHASE SUBUNIT GAMMA, MITOCHONDRIAL"/>
    <property type="match status" value="1"/>
</dbReference>
<dbReference type="STRING" id="138119.DSY4913"/>
<name>Q24MP0_DESHY</name>
<dbReference type="GO" id="GO:0005886">
    <property type="term" value="C:plasma membrane"/>
    <property type="evidence" value="ECO:0007669"/>
    <property type="project" value="UniProtKB-SubCell"/>
</dbReference>
<dbReference type="InterPro" id="IPR023632">
    <property type="entry name" value="ATP_synth_F1_gsu_CS"/>
</dbReference>
<dbReference type="GO" id="GO:0045259">
    <property type="term" value="C:proton-transporting ATP synthase complex"/>
    <property type="evidence" value="ECO:0007669"/>
    <property type="project" value="UniProtKB-KW"/>
</dbReference>
<dbReference type="HAMAP" id="MF_00815">
    <property type="entry name" value="ATP_synth_gamma_bact"/>
    <property type="match status" value="1"/>
</dbReference>
<keyword evidence="5 10" id="KW-0375">Hydrogen ion transport</keyword>
<reference evidence="11 12" key="1">
    <citation type="journal article" date="2006" name="J. Bacteriol.">
        <title>Complete genome sequence of the dehalorespiring bacterium Desulfitobacterium hafniense Y51 and comparison with Dehalococcoides ethenogenes 195.</title>
        <authorList>
            <person name="Nonaka H."/>
            <person name="Keresztes G."/>
            <person name="Shinoda Y."/>
            <person name="Ikenaga Y."/>
            <person name="Abe M."/>
            <person name="Naito K."/>
            <person name="Inatomi K."/>
            <person name="Furukawa K."/>
            <person name="Inui M."/>
            <person name="Yukawa H."/>
        </authorList>
    </citation>
    <scope>NUCLEOTIDE SEQUENCE [LARGE SCALE GENOMIC DNA]</scope>
    <source>
        <strain evidence="11 12">Y51</strain>
    </source>
</reference>
<dbReference type="HOGENOM" id="CLU_050669_0_1_9"/>
<dbReference type="GO" id="GO:0042777">
    <property type="term" value="P:proton motive force-driven plasma membrane ATP synthesis"/>
    <property type="evidence" value="ECO:0007669"/>
    <property type="project" value="UniProtKB-UniRule"/>
</dbReference>
<dbReference type="InterPro" id="IPR000131">
    <property type="entry name" value="ATP_synth_F1_gsu"/>
</dbReference>
<accession>Q24MP0</accession>
<keyword evidence="12" id="KW-1185">Reference proteome</keyword>
<evidence type="ECO:0000256" key="4">
    <source>
        <dbReference type="ARBA" id="ARBA00022448"/>
    </source>
</evidence>
<comment type="similarity">
    <text evidence="3 10">Belongs to the ATPase gamma chain family.</text>
</comment>
<dbReference type="InterPro" id="IPR035968">
    <property type="entry name" value="ATP_synth_F1_ATPase_gsu"/>
</dbReference>
<dbReference type="AlphaFoldDB" id="Q24MP0"/>
<gene>
    <name evidence="10 11" type="primary">atpG</name>
    <name evidence="11" type="ordered locus">DSY4913</name>
</gene>
<keyword evidence="7 10" id="KW-0472">Membrane</keyword>
<evidence type="ECO:0000313" key="11">
    <source>
        <dbReference type="EMBL" id="BAE86702.1"/>
    </source>
</evidence>
<evidence type="ECO:0000256" key="8">
    <source>
        <dbReference type="ARBA" id="ARBA00023196"/>
    </source>
</evidence>
<dbReference type="PANTHER" id="PTHR11693">
    <property type="entry name" value="ATP SYNTHASE GAMMA CHAIN"/>
    <property type="match status" value="1"/>
</dbReference>
<dbReference type="GO" id="GO:0005524">
    <property type="term" value="F:ATP binding"/>
    <property type="evidence" value="ECO:0007669"/>
    <property type="project" value="UniProtKB-UniRule"/>
</dbReference>
<dbReference type="KEGG" id="dsy:DSY4913"/>
<keyword evidence="4 10" id="KW-0813">Transport</keyword>
<comment type="subcellular location">
    <subcellularLocation>
        <location evidence="10">Cell membrane</location>
        <topology evidence="10">Peripheral membrane protein</topology>
    </subcellularLocation>
    <subcellularLocation>
        <location evidence="2">Membrane</location>
        <topology evidence="2">Peripheral membrane protein</topology>
    </subcellularLocation>
</comment>
<dbReference type="Gene3D" id="1.10.287.80">
    <property type="entry name" value="ATP synthase, gamma subunit, helix hairpin domain"/>
    <property type="match status" value="1"/>
</dbReference>
<keyword evidence="6 10" id="KW-0406">Ion transport</keyword>
<evidence type="ECO:0000256" key="2">
    <source>
        <dbReference type="ARBA" id="ARBA00004170"/>
    </source>
</evidence>
<dbReference type="eggNOG" id="COG0224">
    <property type="taxonomic scope" value="Bacteria"/>
</dbReference>
<evidence type="ECO:0000256" key="6">
    <source>
        <dbReference type="ARBA" id="ARBA00023065"/>
    </source>
</evidence>
<dbReference type="Pfam" id="PF00231">
    <property type="entry name" value="ATP-synt"/>
    <property type="match status" value="1"/>
</dbReference>
<dbReference type="PROSITE" id="PS00153">
    <property type="entry name" value="ATPASE_GAMMA"/>
    <property type="match status" value="1"/>
</dbReference>
<dbReference type="Proteomes" id="UP000001946">
    <property type="component" value="Chromosome"/>
</dbReference>
<evidence type="ECO:0000313" key="12">
    <source>
        <dbReference type="Proteomes" id="UP000001946"/>
    </source>
</evidence>
<evidence type="ECO:0000256" key="1">
    <source>
        <dbReference type="ARBA" id="ARBA00003456"/>
    </source>
</evidence>
<organism evidence="11 12">
    <name type="scientific">Desulfitobacterium hafniense (strain Y51)</name>
    <dbReference type="NCBI Taxonomy" id="138119"/>
    <lineage>
        <taxon>Bacteria</taxon>
        <taxon>Bacillati</taxon>
        <taxon>Bacillota</taxon>
        <taxon>Clostridia</taxon>
        <taxon>Eubacteriales</taxon>
        <taxon>Desulfitobacteriaceae</taxon>
        <taxon>Desulfitobacterium</taxon>
    </lineage>
</organism>
<dbReference type="GO" id="GO:0046933">
    <property type="term" value="F:proton-transporting ATP synthase activity, rotational mechanism"/>
    <property type="evidence" value="ECO:0007669"/>
    <property type="project" value="UniProtKB-UniRule"/>
</dbReference>
<comment type="subunit">
    <text evidence="10">F-type ATPases have 2 components, CF(1) - the catalytic core - and CF(0) - the membrane proton channel. CF(1) has five subunits: alpha(3), beta(3), gamma(1), delta(1), epsilon(1). CF(0) has three main subunits: a, b and c.</text>
</comment>
<dbReference type="SUPFAM" id="SSF52943">
    <property type="entry name" value="ATP synthase (F1-ATPase), gamma subunit"/>
    <property type="match status" value="1"/>
</dbReference>
<sequence length="284" mass="31714">MNQVASARDIRRRIRGVRNMQQITKAMKMVAASKLRKAQEKVIAARPYARQLQEVLARLAQDQADVTHPLLMERPVQRVGYIIITSDRGLCGGYNTNLIRMTNSSIAEETHDVRLVAVGRKGRDFYRRGKIETIAEFVGLGDNPSYGQAKEIAQEVIGLYESGELDEVYLLYNEFVSAISQRPTRIKLLPIEKPKQVSNTEYIFEPSAEEILTTLLPKYVETQIFRTLLEGKASEMGAKMTAMGAATDNAKEAIERLTLQLNRARQAAITTEISEIVGGASALE</sequence>
<evidence type="ECO:0000256" key="10">
    <source>
        <dbReference type="HAMAP-Rule" id="MF_00815"/>
    </source>
</evidence>
<evidence type="ECO:0000256" key="9">
    <source>
        <dbReference type="ARBA" id="ARBA00023310"/>
    </source>
</evidence>
<protein>
    <recommendedName>
        <fullName evidence="10">ATP synthase gamma chain</fullName>
    </recommendedName>
    <alternativeName>
        <fullName evidence="10">ATP synthase F1 sector gamma subunit</fullName>
    </alternativeName>
    <alternativeName>
        <fullName evidence="10">F-ATPase gamma subunit</fullName>
    </alternativeName>
</protein>
<dbReference type="PRINTS" id="PR00126">
    <property type="entry name" value="ATPASEGAMMA"/>
</dbReference>
<dbReference type="NCBIfam" id="TIGR01146">
    <property type="entry name" value="ATPsyn_F1gamma"/>
    <property type="match status" value="1"/>
</dbReference>
<dbReference type="CDD" id="cd12151">
    <property type="entry name" value="F1-ATPase_gamma"/>
    <property type="match status" value="1"/>
</dbReference>
<keyword evidence="10" id="KW-1003">Cell membrane</keyword>
<keyword evidence="8 10" id="KW-0139">CF(1)</keyword>
<evidence type="ECO:0000256" key="5">
    <source>
        <dbReference type="ARBA" id="ARBA00022781"/>
    </source>
</evidence>
<comment type="function">
    <text evidence="1 10">Produces ATP from ADP in the presence of a proton gradient across the membrane. The gamma chain is believed to be important in regulating ATPase activity and the flow of protons through the CF(0) complex.</text>
</comment>
<evidence type="ECO:0000256" key="3">
    <source>
        <dbReference type="ARBA" id="ARBA00007681"/>
    </source>
</evidence>